<protein>
    <recommendedName>
        <fullName evidence="2">DUF5671 domain-containing protein</fullName>
    </recommendedName>
</protein>
<evidence type="ECO:0000256" key="1">
    <source>
        <dbReference type="SAM" id="Phobius"/>
    </source>
</evidence>
<feature type="transmembrane region" description="Helical" evidence="1">
    <location>
        <begin position="20"/>
        <end position="44"/>
    </location>
</feature>
<dbReference type="AlphaFoldDB" id="A0A1F4VFA8"/>
<comment type="caution">
    <text evidence="3">The sequence shown here is derived from an EMBL/GenBank/DDBJ whole genome shotgun (WGS) entry which is preliminary data.</text>
</comment>
<feature type="transmembrane region" description="Helical" evidence="1">
    <location>
        <begin position="103"/>
        <end position="124"/>
    </location>
</feature>
<gene>
    <name evidence="3" type="ORF">A2797_02700</name>
</gene>
<dbReference type="InterPro" id="IPR043728">
    <property type="entry name" value="DUF5671"/>
</dbReference>
<keyword evidence="1" id="KW-0472">Membrane</keyword>
<sequence length="312" mass="35592">MVKAKAVVFQAPNTEPRDVFFHLLAIVALYASAFNLGNLLFQLINICLPDPIIPEPATSFLGTIRSSLSFLVVSFPVYLWVSHRLEKDVSENPEKRNLRIRKWLLSLTLFLAALVIGGDLIALVQNYLNGELTLKIALKIAVVLAIAASIFRYYLWNLREEKPALSNFWMRLFVWGVILATLASIVAGFIIAGSPETERLRRLDERRVQDLSQIQNYVTIYWQSEKALPGNLAELETTIGVEIPTDPETGAPYEYQVLEDLKFELCATFKTEETSPFPRYFVKEPATIIDTWNHPAGYYCFERKINPELYDR</sequence>
<evidence type="ECO:0000259" key="2">
    <source>
        <dbReference type="Pfam" id="PF18920"/>
    </source>
</evidence>
<feature type="transmembrane region" description="Helical" evidence="1">
    <location>
        <begin position="64"/>
        <end position="82"/>
    </location>
</feature>
<keyword evidence="1" id="KW-1133">Transmembrane helix</keyword>
<evidence type="ECO:0000313" key="3">
    <source>
        <dbReference type="EMBL" id="OGC55942.1"/>
    </source>
</evidence>
<keyword evidence="1" id="KW-0812">Transmembrane</keyword>
<feature type="transmembrane region" description="Helical" evidence="1">
    <location>
        <begin position="136"/>
        <end position="156"/>
    </location>
</feature>
<feature type="domain" description="DUF5671" evidence="2">
    <location>
        <begin position="18"/>
        <end position="151"/>
    </location>
</feature>
<proteinExistence type="predicted"/>
<feature type="transmembrane region" description="Helical" evidence="1">
    <location>
        <begin position="168"/>
        <end position="192"/>
    </location>
</feature>
<reference evidence="3 4" key="1">
    <citation type="journal article" date="2016" name="Nat. Commun.">
        <title>Thousands of microbial genomes shed light on interconnected biogeochemical processes in an aquifer system.</title>
        <authorList>
            <person name="Anantharaman K."/>
            <person name="Brown C.T."/>
            <person name="Hug L.A."/>
            <person name="Sharon I."/>
            <person name="Castelle C.J."/>
            <person name="Probst A.J."/>
            <person name="Thomas B.C."/>
            <person name="Singh A."/>
            <person name="Wilkins M.J."/>
            <person name="Karaoz U."/>
            <person name="Brodie E.L."/>
            <person name="Williams K.H."/>
            <person name="Hubbard S.S."/>
            <person name="Banfield J.F."/>
        </authorList>
    </citation>
    <scope>NUCLEOTIDE SEQUENCE [LARGE SCALE GENOMIC DNA]</scope>
</reference>
<dbReference type="STRING" id="1802619.A2797_02700"/>
<name>A0A1F4VFA8_UNCKA</name>
<organism evidence="3 4">
    <name type="scientific">candidate division WWE3 bacterium RIFCSPHIGHO2_01_FULL_48_15</name>
    <dbReference type="NCBI Taxonomy" id="1802619"/>
    <lineage>
        <taxon>Bacteria</taxon>
        <taxon>Katanobacteria</taxon>
    </lineage>
</organism>
<dbReference type="Pfam" id="PF18920">
    <property type="entry name" value="DUF5671"/>
    <property type="match status" value="1"/>
</dbReference>
<evidence type="ECO:0000313" key="4">
    <source>
        <dbReference type="Proteomes" id="UP000179005"/>
    </source>
</evidence>
<dbReference type="EMBL" id="MEVC01000007">
    <property type="protein sequence ID" value="OGC55942.1"/>
    <property type="molecule type" value="Genomic_DNA"/>
</dbReference>
<dbReference type="Proteomes" id="UP000179005">
    <property type="component" value="Unassembled WGS sequence"/>
</dbReference>
<accession>A0A1F4VFA8</accession>